<proteinExistence type="predicted"/>
<gene>
    <name evidence="2" type="ORF">PDE001_LOCUS2222</name>
</gene>
<evidence type="ECO:0000313" key="2">
    <source>
        <dbReference type="EMBL" id="CAI5720361.1"/>
    </source>
</evidence>
<dbReference type="EMBL" id="CANTFM010000381">
    <property type="protein sequence ID" value="CAI5720361.1"/>
    <property type="molecule type" value="Genomic_DNA"/>
</dbReference>
<feature type="compositionally biased region" description="Polar residues" evidence="1">
    <location>
        <begin position="126"/>
        <end position="143"/>
    </location>
</feature>
<reference evidence="2" key="1">
    <citation type="submission" date="2022-12" db="EMBL/GenBank/DDBJ databases">
        <authorList>
            <person name="Webb A."/>
        </authorList>
    </citation>
    <scope>NUCLEOTIDE SEQUENCE</scope>
    <source>
        <strain evidence="2">Pd1</strain>
    </source>
</reference>
<name>A0AAV0TEY6_9STRA</name>
<evidence type="ECO:0000256" key="1">
    <source>
        <dbReference type="SAM" id="MobiDB-lite"/>
    </source>
</evidence>
<evidence type="ECO:0000313" key="3">
    <source>
        <dbReference type="Proteomes" id="UP001162029"/>
    </source>
</evidence>
<dbReference type="AlphaFoldDB" id="A0AAV0TEY6"/>
<comment type="caution">
    <text evidence="2">The sequence shown here is derived from an EMBL/GenBank/DDBJ whole genome shotgun (WGS) entry which is preliminary data.</text>
</comment>
<accession>A0AAV0TEY6</accession>
<feature type="region of interest" description="Disordered" evidence="1">
    <location>
        <begin position="124"/>
        <end position="143"/>
    </location>
</feature>
<organism evidence="2 3">
    <name type="scientific">Peronospora destructor</name>
    <dbReference type="NCBI Taxonomy" id="86335"/>
    <lineage>
        <taxon>Eukaryota</taxon>
        <taxon>Sar</taxon>
        <taxon>Stramenopiles</taxon>
        <taxon>Oomycota</taxon>
        <taxon>Peronosporomycetes</taxon>
        <taxon>Peronosporales</taxon>
        <taxon>Peronosporaceae</taxon>
        <taxon>Peronospora</taxon>
    </lineage>
</organism>
<dbReference type="Proteomes" id="UP001162029">
    <property type="component" value="Unassembled WGS sequence"/>
</dbReference>
<sequence>MMDNTKGLDVTSNRLEDSAQELASTSIVAGPVYTISPNRCLAARLHRSRKGFASGKSRLSLKIDADCMTAGKGTPVTGESIPASISSCGSGTVPWWEVEYQCPPPGHLGAHTVPVSSKVETAGSPAATNSVARTSSMPSSTETNRTHYVSIELSTRAQIEMVSSANIIRPGLVLYETPDRARRGSHSKLLSTRASAPCRTLLQTLRNLTKQQVLVDSSPIQKRKMRSQDLTDCETDLFYTPVTKELKRAQPGGDAVSIGAAHKTNRHWTDMRPFAVSKLIEKTEDDEYPAP</sequence>
<keyword evidence="3" id="KW-1185">Reference proteome</keyword>
<protein>
    <submittedName>
        <fullName evidence="2">Uncharacterized protein</fullName>
    </submittedName>
</protein>